<feature type="transmembrane region" description="Helical" evidence="8">
    <location>
        <begin position="214"/>
        <end position="235"/>
    </location>
</feature>
<evidence type="ECO:0000256" key="5">
    <source>
        <dbReference type="ARBA" id="ARBA00022989"/>
    </source>
</evidence>
<evidence type="ECO:0000256" key="8">
    <source>
        <dbReference type="SAM" id="Phobius"/>
    </source>
</evidence>
<evidence type="ECO:0000256" key="3">
    <source>
        <dbReference type="ARBA" id="ARBA00022475"/>
    </source>
</evidence>
<keyword evidence="5 8" id="KW-1133">Transmembrane helix</keyword>
<feature type="transmembrane region" description="Helical" evidence="8">
    <location>
        <begin position="315"/>
        <end position="332"/>
    </location>
</feature>
<dbReference type="Pfam" id="PF02386">
    <property type="entry name" value="TrkH"/>
    <property type="match status" value="1"/>
</dbReference>
<evidence type="ECO:0000256" key="4">
    <source>
        <dbReference type="ARBA" id="ARBA00022692"/>
    </source>
</evidence>
<dbReference type="eggNOG" id="COG0168">
    <property type="taxonomic scope" value="Bacteria"/>
</dbReference>
<keyword evidence="6" id="KW-0406">Ion transport</keyword>
<gene>
    <name evidence="9" type="ORF">PaecuDRAFT_4749</name>
</gene>
<dbReference type="Proteomes" id="UP000005387">
    <property type="component" value="Unassembled WGS sequence"/>
</dbReference>
<feature type="transmembrane region" description="Helical" evidence="8">
    <location>
        <begin position="437"/>
        <end position="457"/>
    </location>
</feature>
<proteinExistence type="predicted"/>
<keyword evidence="2" id="KW-0813">Transport</keyword>
<evidence type="ECO:0000256" key="1">
    <source>
        <dbReference type="ARBA" id="ARBA00004651"/>
    </source>
</evidence>
<dbReference type="GO" id="GO:0016787">
    <property type="term" value="F:hydrolase activity"/>
    <property type="evidence" value="ECO:0007669"/>
    <property type="project" value="UniProtKB-KW"/>
</dbReference>
<dbReference type="STRING" id="717606.PaecuDRAFT_4749"/>
<organism evidence="9 10">
    <name type="scientific">Paenibacillus curdlanolyticus YK9</name>
    <dbReference type="NCBI Taxonomy" id="717606"/>
    <lineage>
        <taxon>Bacteria</taxon>
        <taxon>Bacillati</taxon>
        <taxon>Bacillota</taxon>
        <taxon>Bacilli</taxon>
        <taxon>Bacillales</taxon>
        <taxon>Paenibacillaceae</taxon>
        <taxon>Paenibacillus</taxon>
    </lineage>
</organism>
<dbReference type="EC" id="3.6.3.14" evidence="9"/>
<reference evidence="9 10" key="1">
    <citation type="submission" date="2010-07" db="EMBL/GenBank/DDBJ databases">
        <title>The draft genome of Paenibacillus curdlanolyticus YK9.</title>
        <authorList>
            <consortium name="US DOE Joint Genome Institute (JGI-PGF)"/>
            <person name="Lucas S."/>
            <person name="Copeland A."/>
            <person name="Lapidus A."/>
            <person name="Cheng J.-F."/>
            <person name="Bruce D."/>
            <person name="Goodwin L."/>
            <person name="Pitluck S."/>
            <person name="Land M.L."/>
            <person name="Hauser L."/>
            <person name="Chang Y.-J."/>
            <person name="Jeffries C."/>
            <person name="Anderson I.J."/>
            <person name="Johnson E."/>
            <person name="Loganathan U."/>
            <person name="Mulhopadhyay B."/>
            <person name="Kyrpides N."/>
            <person name="Woyke T.J."/>
        </authorList>
    </citation>
    <scope>NUCLEOTIDE SEQUENCE [LARGE SCALE GENOMIC DNA]</scope>
    <source>
        <strain evidence="9 10">YK9</strain>
    </source>
</reference>
<dbReference type="AlphaFoldDB" id="E0IGF6"/>
<evidence type="ECO:0000313" key="10">
    <source>
        <dbReference type="Proteomes" id="UP000005387"/>
    </source>
</evidence>
<keyword evidence="4 8" id="KW-0812">Transmembrane</keyword>
<keyword evidence="10" id="KW-1185">Reference proteome</keyword>
<dbReference type="PANTHER" id="PTHR32024:SF4">
    <property type="entry name" value="KTR SYSTEM POTASSIUM UPTAKE PROTEIN D"/>
    <property type="match status" value="1"/>
</dbReference>
<dbReference type="PANTHER" id="PTHR32024">
    <property type="entry name" value="TRK SYSTEM POTASSIUM UPTAKE PROTEIN TRKG-RELATED"/>
    <property type="match status" value="1"/>
</dbReference>
<keyword evidence="3" id="KW-1003">Cell membrane</keyword>
<evidence type="ECO:0000256" key="2">
    <source>
        <dbReference type="ARBA" id="ARBA00022448"/>
    </source>
</evidence>
<name>E0IGF6_9BACL</name>
<feature type="transmembrane region" description="Helical" evidence="8">
    <location>
        <begin position="157"/>
        <end position="177"/>
    </location>
</feature>
<keyword evidence="7 8" id="KW-0472">Membrane</keyword>
<keyword evidence="9" id="KW-0378">Hydrolase</keyword>
<feature type="transmembrane region" description="Helical" evidence="8">
    <location>
        <begin position="380"/>
        <end position="400"/>
    </location>
</feature>
<dbReference type="GO" id="GO:0030001">
    <property type="term" value="P:metal ion transport"/>
    <property type="evidence" value="ECO:0007669"/>
    <property type="project" value="UniProtKB-ARBA"/>
</dbReference>
<dbReference type="InterPro" id="IPR003445">
    <property type="entry name" value="Cat_transpt"/>
</dbReference>
<dbReference type="GO" id="GO:0008324">
    <property type="term" value="F:monoatomic cation transmembrane transporter activity"/>
    <property type="evidence" value="ECO:0007669"/>
    <property type="project" value="InterPro"/>
</dbReference>
<dbReference type="EMBL" id="AEDD01000017">
    <property type="protein sequence ID" value="EFM08456.1"/>
    <property type="molecule type" value="Genomic_DNA"/>
</dbReference>
<feature type="transmembrane region" description="Helical" evidence="8">
    <location>
        <begin position="255"/>
        <end position="280"/>
    </location>
</feature>
<sequence length="476" mass="53295">MLWIGDSFATITFVPARDQSAMWRNLRIWTERRSPAQVITGYYLLAVTVSILLFSIPAVLKPGVQVSFFDTVFMAVSVVSDTGLTVFNIAETYSVFGYFVIMIVLQFAGIGIMAMSTFFWLLLGRRIGLRERQLIMVDNNQFALSGLVHLVRDILRIVLLTELLGALLFGFRFLHYYPTWTEAFLHGLFASVSATTNAGMDITGQSLAPYAGDYFVQIVTIALIIFGAIGFPVLIEVKAYIARKTLLDNQRPFRFSLFTKLTTFTYGILLLIGTLLIWLLEHRHAFQSMSWHKSFFYALFQATTTRSAGLTTMDINDFTLPTLLLMCVYMFIGGSPNSVGGGIRTTTFALNMLFLFHYARGNREVKVFRRELHQDDILKSLAITILAVFLCSLSIIAISISDHEPSLMAIVLDVCSSFGTVGLSTGITPDLSMFAKCILMVLMFVGRIGLTSSLNLIGNDRDDRKFHYPVERVMTG</sequence>
<evidence type="ECO:0000256" key="7">
    <source>
        <dbReference type="ARBA" id="ARBA00023136"/>
    </source>
</evidence>
<feature type="transmembrane region" description="Helical" evidence="8">
    <location>
        <begin position="41"/>
        <end position="60"/>
    </location>
</feature>
<dbReference type="GO" id="GO:0005886">
    <property type="term" value="C:plasma membrane"/>
    <property type="evidence" value="ECO:0007669"/>
    <property type="project" value="UniProtKB-SubCell"/>
</dbReference>
<protein>
    <submittedName>
        <fullName evidence="9">H(+)-transporting two-sector ATPase</fullName>
        <ecNumber evidence="9">3.6.3.14</ecNumber>
    </submittedName>
</protein>
<evidence type="ECO:0000313" key="9">
    <source>
        <dbReference type="EMBL" id="EFM08456.1"/>
    </source>
</evidence>
<accession>E0IGF6</accession>
<feature type="transmembrane region" description="Helical" evidence="8">
    <location>
        <begin position="96"/>
        <end position="123"/>
    </location>
</feature>
<evidence type="ECO:0000256" key="6">
    <source>
        <dbReference type="ARBA" id="ARBA00023065"/>
    </source>
</evidence>
<comment type="subcellular location">
    <subcellularLocation>
        <location evidence="1">Cell membrane</location>
        <topology evidence="1">Multi-pass membrane protein</topology>
    </subcellularLocation>
</comment>